<dbReference type="Proteomes" id="UP000800039">
    <property type="component" value="Unassembled WGS sequence"/>
</dbReference>
<comment type="caution">
    <text evidence="2">The sequence shown here is derived from an EMBL/GenBank/DDBJ whole genome shotgun (WGS) entry which is preliminary data.</text>
</comment>
<protein>
    <submittedName>
        <fullName evidence="2">Uncharacterized protein</fullName>
    </submittedName>
</protein>
<keyword evidence="3" id="KW-1185">Reference proteome</keyword>
<dbReference type="EMBL" id="ML976617">
    <property type="protein sequence ID" value="KAF1844177.1"/>
    <property type="molecule type" value="Genomic_DNA"/>
</dbReference>
<evidence type="ECO:0000313" key="2">
    <source>
        <dbReference type="EMBL" id="KAF1844177.1"/>
    </source>
</evidence>
<feature type="region of interest" description="Disordered" evidence="1">
    <location>
        <begin position="57"/>
        <end position="108"/>
    </location>
</feature>
<sequence length="173" mass="19360">MLYPILSSLLDDVQFGSMSTALRDTRTYKPIMYNIETLYREMAITKTSHPIHRYLSSTYQTPPAQPQKAPSPSPSLPASPTSLAHATSNVAERQVRKRHPARPPVSIPPLPYHPPPLLLLLLWMVGTWRVRLACRAATRSRGGNRKHLGSRSGWTGLEWAGEGGRDDGRLRML</sequence>
<proteinExistence type="predicted"/>
<evidence type="ECO:0000256" key="1">
    <source>
        <dbReference type="SAM" id="MobiDB-lite"/>
    </source>
</evidence>
<accession>A0A9P4L7C4</accession>
<reference evidence="2" key="1">
    <citation type="submission" date="2020-01" db="EMBL/GenBank/DDBJ databases">
        <authorList>
            <consortium name="DOE Joint Genome Institute"/>
            <person name="Haridas S."/>
            <person name="Albert R."/>
            <person name="Binder M."/>
            <person name="Bloem J."/>
            <person name="Labutti K."/>
            <person name="Salamov A."/>
            <person name="Andreopoulos B."/>
            <person name="Baker S.E."/>
            <person name="Barry K."/>
            <person name="Bills G."/>
            <person name="Bluhm B.H."/>
            <person name="Cannon C."/>
            <person name="Castanera R."/>
            <person name="Culley D.E."/>
            <person name="Daum C."/>
            <person name="Ezra D."/>
            <person name="Gonzalez J.B."/>
            <person name="Henrissat B."/>
            <person name="Kuo A."/>
            <person name="Liang C."/>
            <person name="Lipzen A."/>
            <person name="Lutzoni F."/>
            <person name="Magnuson J."/>
            <person name="Mondo S."/>
            <person name="Nolan M."/>
            <person name="Ohm R."/>
            <person name="Pangilinan J."/>
            <person name="Park H.-J."/>
            <person name="Ramirez L."/>
            <person name="Alfaro M."/>
            <person name="Sun H."/>
            <person name="Tritt A."/>
            <person name="Yoshinaga Y."/>
            <person name="Zwiers L.-H."/>
            <person name="Turgeon B.G."/>
            <person name="Goodwin S.B."/>
            <person name="Spatafora J.W."/>
            <person name="Crous P.W."/>
            <person name="Grigoriev I.V."/>
        </authorList>
    </citation>
    <scope>NUCLEOTIDE SEQUENCE</scope>
    <source>
        <strain evidence="2">CBS 394.84</strain>
    </source>
</reference>
<dbReference type="AlphaFoldDB" id="A0A9P4L7C4"/>
<feature type="compositionally biased region" description="Pro residues" evidence="1">
    <location>
        <begin position="63"/>
        <end position="77"/>
    </location>
</feature>
<gene>
    <name evidence="2" type="ORF">K460DRAFT_159835</name>
</gene>
<dbReference type="RefSeq" id="XP_040786740.1">
    <property type="nucleotide sequence ID" value="XM_040926877.1"/>
</dbReference>
<dbReference type="GeneID" id="63844129"/>
<name>A0A9P4L7C4_9PLEO</name>
<evidence type="ECO:0000313" key="3">
    <source>
        <dbReference type="Proteomes" id="UP000800039"/>
    </source>
</evidence>
<organism evidence="2 3">
    <name type="scientific">Cucurbitaria berberidis CBS 394.84</name>
    <dbReference type="NCBI Taxonomy" id="1168544"/>
    <lineage>
        <taxon>Eukaryota</taxon>
        <taxon>Fungi</taxon>
        <taxon>Dikarya</taxon>
        <taxon>Ascomycota</taxon>
        <taxon>Pezizomycotina</taxon>
        <taxon>Dothideomycetes</taxon>
        <taxon>Pleosporomycetidae</taxon>
        <taxon>Pleosporales</taxon>
        <taxon>Pleosporineae</taxon>
        <taxon>Cucurbitariaceae</taxon>
        <taxon>Cucurbitaria</taxon>
    </lineage>
</organism>